<evidence type="ECO:0000256" key="3">
    <source>
        <dbReference type="ARBA" id="ARBA00023125"/>
    </source>
</evidence>
<keyword evidence="4" id="KW-0804">Transcription</keyword>
<evidence type="ECO:0000313" key="7">
    <source>
        <dbReference type="Proteomes" id="UP000199054"/>
    </source>
</evidence>
<feature type="domain" description="HTH lysR-type" evidence="5">
    <location>
        <begin position="3"/>
        <end position="60"/>
    </location>
</feature>
<keyword evidence="7" id="KW-1185">Reference proteome</keyword>
<dbReference type="SUPFAM" id="SSF53850">
    <property type="entry name" value="Periplasmic binding protein-like II"/>
    <property type="match status" value="1"/>
</dbReference>
<dbReference type="GO" id="GO:0005829">
    <property type="term" value="C:cytosol"/>
    <property type="evidence" value="ECO:0007669"/>
    <property type="project" value="TreeGrafter"/>
</dbReference>
<dbReference type="AlphaFoldDB" id="A0A1H8MSN1"/>
<dbReference type="PROSITE" id="PS50931">
    <property type="entry name" value="HTH_LYSR"/>
    <property type="match status" value="1"/>
</dbReference>
<keyword evidence="2" id="KW-0805">Transcription regulation</keyword>
<evidence type="ECO:0000256" key="4">
    <source>
        <dbReference type="ARBA" id="ARBA00023163"/>
    </source>
</evidence>
<dbReference type="PANTHER" id="PTHR30419:SF2">
    <property type="entry name" value="LYSR FAMILY TRANSCRIPTIONAL REGULATOR"/>
    <property type="match status" value="1"/>
</dbReference>
<dbReference type="Proteomes" id="UP000199054">
    <property type="component" value="Unassembled WGS sequence"/>
</dbReference>
<keyword evidence="3 6" id="KW-0238">DNA-binding</keyword>
<dbReference type="Gene3D" id="1.10.10.10">
    <property type="entry name" value="Winged helix-like DNA-binding domain superfamily/Winged helix DNA-binding domain"/>
    <property type="match status" value="1"/>
</dbReference>
<accession>A0A1H8MSN1</accession>
<dbReference type="RefSeq" id="WP_090616850.1">
    <property type="nucleotide sequence ID" value="NZ_CP067124.1"/>
</dbReference>
<dbReference type="GO" id="GO:0003677">
    <property type="term" value="F:DNA binding"/>
    <property type="evidence" value="ECO:0007669"/>
    <property type="project" value="UniProtKB-KW"/>
</dbReference>
<evidence type="ECO:0000256" key="2">
    <source>
        <dbReference type="ARBA" id="ARBA00023015"/>
    </source>
</evidence>
<dbReference type="InterPro" id="IPR000847">
    <property type="entry name" value="LysR_HTH_N"/>
</dbReference>
<dbReference type="STRING" id="34002.SAMN04489859_104425"/>
<evidence type="ECO:0000259" key="5">
    <source>
        <dbReference type="PROSITE" id="PS50931"/>
    </source>
</evidence>
<dbReference type="Pfam" id="PF03466">
    <property type="entry name" value="LysR_substrate"/>
    <property type="match status" value="1"/>
</dbReference>
<dbReference type="PANTHER" id="PTHR30419">
    <property type="entry name" value="HTH-TYPE TRANSCRIPTIONAL REGULATOR YBHD"/>
    <property type="match status" value="1"/>
</dbReference>
<dbReference type="Gene3D" id="3.40.190.10">
    <property type="entry name" value="Periplasmic binding protein-like II"/>
    <property type="match status" value="2"/>
</dbReference>
<comment type="similarity">
    <text evidence="1">Belongs to the LysR transcriptional regulatory family.</text>
</comment>
<evidence type="ECO:0000256" key="1">
    <source>
        <dbReference type="ARBA" id="ARBA00009437"/>
    </source>
</evidence>
<proteinExistence type="inferred from homology"/>
<dbReference type="InterPro" id="IPR036388">
    <property type="entry name" value="WH-like_DNA-bd_sf"/>
</dbReference>
<gene>
    <name evidence="6" type="ORF">SAMN04489859_104425</name>
</gene>
<dbReference type="Pfam" id="PF00126">
    <property type="entry name" value="HTH_1"/>
    <property type="match status" value="1"/>
</dbReference>
<dbReference type="InterPro" id="IPR050950">
    <property type="entry name" value="HTH-type_LysR_regulators"/>
</dbReference>
<reference evidence="6 7" key="1">
    <citation type="submission" date="2016-10" db="EMBL/GenBank/DDBJ databases">
        <authorList>
            <person name="de Groot N.N."/>
        </authorList>
    </citation>
    <scope>NUCLEOTIDE SEQUENCE [LARGE SCALE GENOMIC DNA]</scope>
    <source>
        <strain evidence="6 7">DSM 8512</strain>
    </source>
</reference>
<dbReference type="SUPFAM" id="SSF46785">
    <property type="entry name" value="Winged helix' DNA-binding domain"/>
    <property type="match status" value="1"/>
</dbReference>
<dbReference type="InterPro" id="IPR036390">
    <property type="entry name" value="WH_DNA-bd_sf"/>
</dbReference>
<protein>
    <submittedName>
        <fullName evidence="6">DNA-binding transcriptional regulator, LysR family</fullName>
    </submittedName>
</protein>
<dbReference type="CDD" id="cd08421">
    <property type="entry name" value="PBP2_LTTR_like_1"/>
    <property type="match status" value="1"/>
</dbReference>
<dbReference type="InterPro" id="IPR005119">
    <property type="entry name" value="LysR_subst-bd"/>
</dbReference>
<dbReference type="OrthoDB" id="9815174at2"/>
<dbReference type="GO" id="GO:0003700">
    <property type="term" value="F:DNA-binding transcription factor activity"/>
    <property type="evidence" value="ECO:0007669"/>
    <property type="project" value="InterPro"/>
</dbReference>
<organism evidence="6 7">
    <name type="scientific">Paracoccus alcaliphilus</name>
    <dbReference type="NCBI Taxonomy" id="34002"/>
    <lineage>
        <taxon>Bacteria</taxon>
        <taxon>Pseudomonadati</taxon>
        <taxon>Pseudomonadota</taxon>
        <taxon>Alphaproteobacteria</taxon>
        <taxon>Rhodobacterales</taxon>
        <taxon>Paracoccaceae</taxon>
        <taxon>Paracoccus</taxon>
    </lineage>
</organism>
<sequence length="297" mass="31905">MRFDLTDLRLFLAVADAGSITHGAADAGLSLPAASERLRDMELSGGVRLLERGRRGVTLTEAGEALVHHARLITRQMAMMRGELGEYATGLRSTVRLLANTATMAELLPQRLAGWMGANPRVDLDLKERQSTEIARSVAAGFADIGILSDRAAQDGLVLRPFAQDRLVVVTAQDDALAGSRQVRLADLAGRYFIGLSGSALQDHIAAQAAAMGWQLRYRVRLRSFEAICRMAGAGTGIGIVPQTAARRMKRSSGIAIIRLADGWALRRLSVCIRAGTELSAPAQSLFRHLTETPPAA</sequence>
<dbReference type="EMBL" id="FODE01000044">
    <property type="protein sequence ID" value="SEO20223.1"/>
    <property type="molecule type" value="Genomic_DNA"/>
</dbReference>
<name>A0A1H8MSN1_9RHOB</name>
<evidence type="ECO:0000313" key="6">
    <source>
        <dbReference type="EMBL" id="SEO20223.1"/>
    </source>
</evidence>